<evidence type="ECO:0000256" key="2">
    <source>
        <dbReference type="ARBA" id="ARBA00007553"/>
    </source>
</evidence>
<keyword evidence="4" id="KW-0378">Hydrolase</keyword>
<proteinExistence type="inferred from homology"/>
<sequence length="224" mass="24818">MIKALTVKQLGKAQVIVDIVDKGNPEIRPGGVMNPTEIAIHNTGNSGRGANAKAHNTYIHNQSKLPVAKTGYASWHFSVDEDFIYQHIPLDEPAWHTGDGSGAKSGNKNAIGIEICEHVDQKDYAQAEENAIALTVHLMELIKIDVMKVKPHQSYSGKFCPRVILKRDGSFTKFHNRIKTAAQPIKKVVVKKQVKLIIETNDVNAESLAKDFKERGYKVSIENL</sequence>
<evidence type="ECO:0000259" key="8">
    <source>
        <dbReference type="SMART" id="SM00644"/>
    </source>
</evidence>
<dbReference type="GO" id="GO:0009254">
    <property type="term" value="P:peptidoglycan turnover"/>
    <property type="evidence" value="ECO:0007669"/>
    <property type="project" value="TreeGrafter"/>
</dbReference>
<dbReference type="Proteomes" id="UP000076623">
    <property type="component" value="Chromosome"/>
</dbReference>
<feature type="domain" description="N-acetylmuramoyl-L-alanine amidase" evidence="8">
    <location>
        <begin position="24"/>
        <end position="178"/>
    </location>
</feature>
<dbReference type="InterPro" id="IPR036505">
    <property type="entry name" value="Amidase/PGRP_sf"/>
</dbReference>
<gene>
    <name evidence="9" type="ORF">ABE65_010260</name>
</gene>
<evidence type="ECO:0000313" key="10">
    <source>
        <dbReference type="Proteomes" id="UP000076623"/>
    </source>
</evidence>
<evidence type="ECO:0000256" key="4">
    <source>
        <dbReference type="ARBA" id="ARBA00022801"/>
    </source>
</evidence>
<dbReference type="CDD" id="cd06583">
    <property type="entry name" value="PGRP"/>
    <property type="match status" value="1"/>
</dbReference>
<dbReference type="GO" id="GO:0008745">
    <property type="term" value="F:N-acetylmuramoyl-L-alanine amidase activity"/>
    <property type="evidence" value="ECO:0007669"/>
    <property type="project" value="UniProtKB-EC"/>
</dbReference>
<keyword evidence="6" id="KW-0178">Competence</keyword>
<keyword evidence="10" id="KW-1185">Reference proteome</keyword>
<reference evidence="9 10" key="1">
    <citation type="submission" date="2016-04" db="EMBL/GenBank/DDBJ databases">
        <title>Complete genome sequence of Fictibacillus phosphorivorans G25-29, a strain toxic to nematodes.</title>
        <authorList>
            <person name="Zheng Z."/>
        </authorList>
    </citation>
    <scope>NUCLEOTIDE SEQUENCE [LARGE SCALE GENOMIC DNA]</scope>
    <source>
        <strain evidence="9 10">G25-29</strain>
    </source>
</reference>
<dbReference type="AlphaFoldDB" id="A0A160INM2"/>
<dbReference type="EC" id="3.5.1.28" evidence="3"/>
<evidence type="ECO:0000256" key="6">
    <source>
        <dbReference type="ARBA" id="ARBA00023287"/>
    </source>
</evidence>
<evidence type="ECO:0000256" key="5">
    <source>
        <dbReference type="ARBA" id="ARBA00022969"/>
    </source>
</evidence>
<evidence type="ECO:0000256" key="7">
    <source>
        <dbReference type="ARBA" id="ARBA00023316"/>
    </source>
</evidence>
<dbReference type="GO" id="GO:0071555">
    <property type="term" value="P:cell wall organization"/>
    <property type="evidence" value="ECO:0007669"/>
    <property type="project" value="UniProtKB-KW"/>
</dbReference>
<evidence type="ECO:0000256" key="3">
    <source>
        <dbReference type="ARBA" id="ARBA00011901"/>
    </source>
</evidence>
<dbReference type="Gene3D" id="3.40.80.10">
    <property type="entry name" value="Peptidoglycan recognition protein-like"/>
    <property type="match status" value="1"/>
</dbReference>
<dbReference type="InterPro" id="IPR051206">
    <property type="entry name" value="NAMLAA_amidase_2"/>
</dbReference>
<organism evidence="9 10">
    <name type="scientific">Fictibacillus phosphorivorans</name>
    <dbReference type="NCBI Taxonomy" id="1221500"/>
    <lineage>
        <taxon>Bacteria</taxon>
        <taxon>Bacillati</taxon>
        <taxon>Bacillota</taxon>
        <taxon>Bacilli</taxon>
        <taxon>Bacillales</taxon>
        <taxon>Fictibacillaceae</taxon>
        <taxon>Fictibacillus</taxon>
    </lineage>
</organism>
<dbReference type="GO" id="GO:0030420">
    <property type="term" value="P:establishment of competence for transformation"/>
    <property type="evidence" value="ECO:0007669"/>
    <property type="project" value="UniProtKB-KW"/>
</dbReference>
<protein>
    <recommendedName>
        <fullName evidence="3">N-acetylmuramoyl-L-alanine amidase</fullName>
        <ecNumber evidence="3">3.5.1.28</ecNumber>
    </recommendedName>
</protein>
<comment type="similarity">
    <text evidence="2">Belongs to the N-acetylmuramoyl-L-alanine amidase 2 family.</text>
</comment>
<dbReference type="GO" id="GO:0009253">
    <property type="term" value="P:peptidoglycan catabolic process"/>
    <property type="evidence" value="ECO:0007669"/>
    <property type="project" value="InterPro"/>
</dbReference>
<keyword evidence="7" id="KW-0961">Cell wall biogenesis/degradation</keyword>
<dbReference type="SUPFAM" id="SSF55846">
    <property type="entry name" value="N-acetylmuramoyl-L-alanine amidase-like"/>
    <property type="match status" value="1"/>
</dbReference>
<evidence type="ECO:0000313" key="9">
    <source>
        <dbReference type="EMBL" id="ANC77162.1"/>
    </source>
</evidence>
<dbReference type="InterPro" id="IPR002502">
    <property type="entry name" value="Amidase_domain"/>
</dbReference>
<accession>A0A160INM2</accession>
<dbReference type="PANTHER" id="PTHR30417:SF11">
    <property type="entry name" value="N-ACETYLMURAMOYL-L-ALANINE AMIDASE XLYA"/>
    <property type="match status" value="1"/>
</dbReference>
<keyword evidence="5" id="KW-0749">Sporulation</keyword>
<comment type="catalytic activity">
    <reaction evidence="1">
        <text>Hydrolyzes the link between N-acetylmuramoyl residues and L-amino acid residues in certain cell-wall glycopeptides.</text>
        <dbReference type="EC" id="3.5.1.28"/>
    </reaction>
</comment>
<dbReference type="KEGG" id="fpn:ABE65_010260"/>
<evidence type="ECO:0000256" key="1">
    <source>
        <dbReference type="ARBA" id="ARBA00001561"/>
    </source>
</evidence>
<dbReference type="SMART" id="SM00644">
    <property type="entry name" value="Ami_2"/>
    <property type="match status" value="1"/>
</dbReference>
<dbReference type="GO" id="GO:0030435">
    <property type="term" value="P:sporulation resulting in formation of a cellular spore"/>
    <property type="evidence" value="ECO:0007669"/>
    <property type="project" value="UniProtKB-KW"/>
</dbReference>
<dbReference type="EMBL" id="CP015378">
    <property type="protein sequence ID" value="ANC77162.1"/>
    <property type="molecule type" value="Genomic_DNA"/>
</dbReference>
<dbReference type="Pfam" id="PF01510">
    <property type="entry name" value="Amidase_2"/>
    <property type="match status" value="1"/>
</dbReference>
<dbReference type="PANTHER" id="PTHR30417">
    <property type="entry name" value="N-ACETYLMURAMOYL-L-ALANINE AMIDASE AMID"/>
    <property type="match status" value="1"/>
</dbReference>
<dbReference type="RefSeq" id="WP_066394389.1">
    <property type="nucleotide sequence ID" value="NZ_CP015378.1"/>
</dbReference>
<name>A0A160INM2_9BACL</name>
<dbReference type="STRING" id="1221500.ABE65_010260"/>